<feature type="transmembrane region" description="Helical" evidence="1">
    <location>
        <begin position="47"/>
        <end position="64"/>
    </location>
</feature>
<evidence type="ECO:0000256" key="1">
    <source>
        <dbReference type="SAM" id="Phobius"/>
    </source>
</evidence>
<evidence type="ECO:0000313" key="3">
    <source>
        <dbReference type="Proteomes" id="UP000219612"/>
    </source>
</evidence>
<evidence type="ECO:0000313" key="2">
    <source>
        <dbReference type="EMBL" id="SNY28033.1"/>
    </source>
</evidence>
<accession>A0A285GXM0</accession>
<feature type="transmembrane region" description="Helical" evidence="1">
    <location>
        <begin position="71"/>
        <end position="88"/>
    </location>
</feature>
<gene>
    <name evidence="2" type="ORF">SAMN05421748_10310</name>
</gene>
<feature type="transmembrane region" description="Helical" evidence="1">
    <location>
        <begin position="132"/>
        <end position="155"/>
    </location>
</feature>
<dbReference type="Proteomes" id="UP000219612">
    <property type="component" value="Unassembled WGS sequence"/>
</dbReference>
<dbReference type="AlphaFoldDB" id="A0A285GXM0"/>
<protein>
    <submittedName>
        <fullName evidence="2">Uncharacterized protein</fullName>
    </submittedName>
</protein>
<organism evidence="2 3">
    <name type="scientific">Paractinoplanes atraurantiacus</name>
    <dbReference type="NCBI Taxonomy" id="1036182"/>
    <lineage>
        <taxon>Bacteria</taxon>
        <taxon>Bacillati</taxon>
        <taxon>Actinomycetota</taxon>
        <taxon>Actinomycetes</taxon>
        <taxon>Micromonosporales</taxon>
        <taxon>Micromonosporaceae</taxon>
        <taxon>Paractinoplanes</taxon>
    </lineage>
</organism>
<dbReference type="RefSeq" id="WP_097319258.1">
    <property type="nucleotide sequence ID" value="NZ_OBDY01000003.1"/>
</dbReference>
<reference evidence="2 3" key="1">
    <citation type="submission" date="2017-09" db="EMBL/GenBank/DDBJ databases">
        <authorList>
            <person name="Ehlers B."/>
            <person name="Leendertz F.H."/>
        </authorList>
    </citation>
    <scope>NUCLEOTIDE SEQUENCE [LARGE SCALE GENOMIC DNA]</scope>
    <source>
        <strain evidence="2 3">CGMCC 4.6857</strain>
    </source>
</reference>
<keyword evidence="1" id="KW-1133">Transmembrane helix</keyword>
<proteinExistence type="predicted"/>
<feature type="transmembrane region" description="Helical" evidence="1">
    <location>
        <begin position="100"/>
        <end position="120"/>
    </location>
</feature>
<feature type="transmembrane region" description="Helical" evidence="1">
    <location>
        <begin position="161"/>
        <end position="184"/>
    </location>
</feature>
<keyword evidence="3" id="KW-1185">Reference proteome</keyword>
<feature type="transmembrane region" description="Helical" evidence="1">
    <location>
        <begin position="21"/>
        <end position="41"/>
    </location>
</feature>
<dbReference type="EMBL" id="OBDY01000003">
    <property type="protein sequence ID" value="SNY28033.1"/>
    <property type="molecule type" value="Genomic_DNA"/>
</dbReference>
<dbReference type="OrthoDB" id="3405526at2"/>
<name>A0A285GXM0_9ACTN</name>
<keyword evidence="1" id="KW-0472">Membrane</keyword>
<keyword evidence="1" id="KW-0812">Transmembrane</keyword>
<sequence length="187" mass="19036">MFSLFARKLAGAKTVLTRATVLPFLVRCGIALCGLVAMAVAWPQALLGSQFFLPLALVALYPAVAPRGRGATFAALAVVAGWLVDTVMEDAAVSLGRVLTIATALYLGHSLTALAAVLPYDAVVNADVVGVWLARALAVVLISAVLTVAILGLTADLAGSAFLVATLVGLAGAACATLLIARLVRRA</sequence>